<evidence type="ECO:0000313" key="2">
    <source>
        <dbReference type="Proteomes" id="UP001239111"/>
    </source>
</evidence>
<evidence type="ECO:0000313" key="1">
    <source>
        <dbReference type="EMBL" id="KAJ8674348.1"/>
    </source>
</evidence>
<comment type="caution">
    <text evidence="1">The sequence shown here is derived from an EMBL/GenBank/DDBJ whole genome shotgun (WGS) entry which is preliminary data.</text>
</comment>
<reference evidence="1" key="1">
    <citation type="submission" date="2023-04" db="EMBL/GenBank/DDBJ databases">
        <title>A chromosome-level genome assembly of the parasitoid wasp Eretmocerus hayati.</title>
        <authorList>
            <person name="Zhong Y."/>
            <person name="Liu S."/>
            <person name="Liu Y."/>
        </authorList>
    </citation>
    <scope>NUCLEOTIDE SEQUENCE</scope>
    <source>
        <strain evidence="1">ZJU_SS_LIU_2023</strain>
    </source>
</reference>
<dbReference type="Proteomes" id="UP001239111">
    <property type="component" value="Chromosome 3"/>
</dbReference>
<accession>A0ACC2NT05</accession>
<proteinExistence type="predicted"/>
<organism evidence="1 2">
    <name type="scientific">Eretmocerus hayati</name>
    <dbReference type="NCBI Taxonomy" id="131215"/>
    <lineage>
        <taxon>Eukaryota</taxon>
        <taxon>Metazoa</taxon>
        <taxon>Ecdysozoa</taxon>
        <taxon>Arthropoda</taxon>
        <taxon>Hexapoda</taxon>
        <taxon>Insecta</taxon>
        <taxon>Pterygota</taxon>
        <taxon>Neoptera</taxon>
        <taxon>Endopterygota</taxon>
        <taxon>Hymenoptera</taxon>
        <taxon>Apocrita</taxon>
        <taxon>Proctotrupomorpha</taxon>
        <taxon>Chalcidoidea</taxon>
        <taxon>Aphelinidae</taxon>
        <taxon>Aphelininae</taxon>
        <taxon>Eretmocerus</taxon>
    </lineage>
</organism>
<gene>
    <name evidence="1" type="ORF">QAD02_005610</name>
</gene>
<protein>
    <submittedName>
        <fullName evidence="1">Uncharacterized protein</fullName>
    </submittedName>
</protein>
<keyword evidence="2" id="KW-1185">Reference proteome</keyword>
<dbReference type="EMBL" id="CM056743">
    <property type="protein sequence ID" value="KAJ8674348.1"/>
    <property type="molecule type" value="Genomic_DNA"/>
</dbReference>
<name>A0ACC2NT05_9HYME</name>
<sequence>MVQLSLGCLEASHFGDAERHLITGLKSLCECRRLRGYMTKCNNRSPSPTIIVIDGDDNDSATVMIEQKPLQTLQEQHEVVEKENQDPKTKDEPQSKQDLESQVEEDPSFNRPPKFGDVVWAYQPGTPDTIHLHKVLGLDPQGEAILEKIMAPYAPTHVCSVEDLAFFGNRKAAKILGTLGPMAMTVASLEGQLYQSTIAMKRNR</sequence>